<accession>A0A8K0CMZ3</accession>
<evidence type="ECO:0000313" key="1">
    <source>
        <dbReference type="EMBL" id="KAF2890408.1"/>
    </source>
</evidence>
<dbReference type="EMBL" id="VTPC01052960">
    <property type="protein sequence ID" value="KAF2890408.1"/>
    <property type="molecule type" value="Genomic_DNA"/>
</dbReference>
<sequence length="120" mass="13860">MENNIFLMKYKEAGLYLIEKPVKQDDRKAYRSICVLSSTNKLFGHILCGRMRKAFEVEQARPSEKQFVFRKDKSTIDALGEVEKFSKEVNSGDLKTRDFGLMISEYTEISGKDNMQLLHG</sequence>
<name>A0A8K0CMZ3_IGNLU</name>
<dbReference type="AlphaFoldDB" id="A0A8K0CMZ3"/>
<reference evidence="1" key="1">
    <citation type="submission" date="2019-08" db="EMBL/GenBank/DDBJ databases">
        <title>The genome of the North American firefly Photinus pyralis.</title>
        <authorList>
            <consortium name="Photinus pyralis genome working group"/>
            <person name="Fallon T.R."/>
            <person name="Sander Lower S.E."/>
            <person name="Weng J.-K."/>
        </authorList>
    </citation>
    <scope>NUCLEOTIDE SEQUENCE</scope>
    <source>
        <strain evidence="1">TRF0915ILg1</strain>
        <tissue evidence="1">Whole body</tissue>
    </source>
</reference>
<comment type="caution">
    <text evidence="1">The sequence shown here is derived from an EMBL/GenBank/DDBJ whole genome shotgun (WGS) entry which is preliminary data.</text>
</comment>
<evidence type="ECO:0000313" key="2">
    <source>
        <dbReference type="Proteomes" id="UP000801492"/>
    </source>
</evidence>
<proteinExistence type="predicted"/>
<gene>
    <name evidence="1" type="ORF">ILUMI_15765</name>
</gene>
<keyword evidence="2" id="KW-1185">Reference proteome</keyword>
<protein>
    <submittedName>
        <fullName evidence="1">Uncharacterized protein</fullName>
    </submittedName>
</protein>
<organism evidence="1 2">
    <name type="scientific">Ignelater luminosus</name>
    <name type="common">Cucubano</name>
    <name type="synonym">Pyrophorus luminosus</name>
    <dbReference type="NCBI Taxonomy" id="2038154"/>
    <lineage>
        <taxon>Eukaryota</taxon>
        <taxon>Metazoa</taxon>
        <taxon>Ecdysozoa</taxon>
        <taxon>Arthropoda</taxon>
        <taxon>Hexapoda</taxon>
        <taxon>Insecta</taxon>
        <taxon>Pterygota</taxon>
        <taxon>Neoptera</taxon>
        <taxon>Endopterygota</taxon>
        <taxon>Coleoptera</taxon>
        <taxon>Polyphaga</taxon>
        <taxon>Elateriformia</taxon>
        <taxon>Elateroidea</taxon>
        <taxon>Elateridae</taxon>
        <taxon>Agrypninae</taxon>
        <taxon>Pyrophorini</taxon>
        <taxon>Ignelater</taxon>
    </lineage>
</organism>
<dbReference type="Proteomes" id="UP000801492">
    <property type="component" value="Unassembled WGS sequence"/>
</dbReference>